<keyword evidence="2" id="KW-0472">Membrane</keyword>
<feature type="compositionally biased region" description="Basic and acidic residues" evidence="1">
    <location>
        <begin position="66"/>
        <end position="94"/>
    </location>
</feature>
<evidence type="ECO:0000313" key="3">
    <source>
        <dbReference type="EMBL" id="PYE47450.1"/>
    </source>
</evidence>
<proteinExistence type="predicted"/>
<feature type="compositionally biased region" description="Basic and acidic residues" evidence="1">
    <location>
        <begin position="122"/>
        <end position="132"/>
    </location>
</feature>
<dbReference type="AlphaFoldDB" id="A0A2V4VRS3"/>
<name>A0A2V4VRS3_PAEBA</name>
<feature type="compositionally biased region" description="Basic and acidic residues" evidence="1">
    <location>
        <begin position="106"/>
        <end position="115"/>
    </location>
</feature>
<feature type="transmembrane region" description="Helical" evidence="2">
    <location>
        <begin position="6"/>
        <end position="28"/>
    </location>
</feature>
<gene>
    <name evidence="3" type="ORF">DFQ00_11343</name>
    <name evidence="4" type="ORF">HUB98_08460</name>
</gene>
<keyword evidence="2" id="KW-0812">Transmembrane</keyword>
<keyword evidence="2" id="KW-1133">Transmembrane helix</keyword>
<evidence type="ECO:0000313" key="4">
    <source>
        <dbReference type="EMBL" id="QKS56366.1"/>
    </source>
</evidence>
<feature type="region of interest" description="Disordered" evidence="1">
    <location>
        <begin position="30"/>
        <end position="132"/>
    </location>
</feature>
<sequence length="200" mass="22882">MSLFEWIFNNLYVVAVAAFVLFSFLGKLGKSANPNQKRPSNGMPTFGGGEDRNRPVHNAPPQQSSRSEDRRYEEQNDERYDDQRYDEQYDERYDQPYSEPAATSRQGDEFSREQSLDSMRSSVDEQMRKMEEQQRLIQDRLDRISLGSSPSMESSSLEDVDTADAGTSRLRPEDIRTGVLWAEVLGAPRAKQPFGTRGKL</sequence>
<protein>
    <submittedName>
        <fullName evidence="3">Uncharacterized protein</fullName>
    </submittedName>
</protein>
<reference evidence="3 5" key="1">
    <citation type="submission" date="2018-06" db="EMBL/GenBank/DDBJ databases">
        <title>Genomic Encyclopedia of Type Strains, Phase III (KMG-III): the genomes of soil and plant-associated and newly described type strains.</title>
        <authorList>
            <person name="Whitman W."/>
        </authorList>
    </citation>
    <scope>NUCLEOTIDE SEQUENCE [LARGE SCALE GENOMIC DNA]</scope>
    <source>
        <strain evidence="3 5">CECT 7022</strain>
    </source>
</reference>
<reference evidence="4 6" key="2">
    <citation type="submission" date="2020-06" db="EMBL/GenBank/DDBJ databases">
        <title>Complete genome of Paenibacillus barcinonensis KACC11450.</title>
        <authorList>
            <person name="Kim M."/>
            <person name="Park Y.-J."/>
            <person name="Shin J.-H."/>
        </authorList>
    </citation>
    <scope>NUCLEOTIDE SEQUENCE [LARGE SCALE GENOMIC DNA]</scope>
    <source>
        <strain evidence="4 6">KACC11450</strain>
    </source>
</reference>
<dbReference type="EMBL" id="QJSW01000013">
    <property type="protein sequence ID" value="PYE47450.1"/>
    <property type="molecule type" value="Genomic_DNA"/>
</dbReference>
<feature type="compositionally biased region" description="Low complexity" evidence="1">
    <location>
        <begin position="146"/>
        <end position="155"/>
    </location>
</feature>
<dbReference type="Proteomes" id="UP000509327">
    <property type="component" value="Chromosome"/>
</dbReference>
<dbReference type="OrthoDB" id="1798639at2"/>
<accession>A0A2V4VRS3</accession>
<feature type="compositionally biased region" description="Polar residues" evidence="1">
    <location>
        <begin position="32"/>
        <end position="43"/>
    </location>
</feature>
<dbReference type="RefSeq" id="WP_110897993.1">
    <property type="nucleotide sequence ID" value="NZ_CP054614.1"/>
</dbReference>
<keyword evidence="6" id="KW-1185">Reference proteome</keyword>
<evidence type="ECO:0000313" key="5">
    <source>
        <dbReference type="Proteomes" id="UP000247790"/>
    </source>
</evidence>
<organism evidence="3 5">
    <name type="scientific">Paenibacillus barcinonensis</name>
    <dbReference type="NCBI Taxonomy" id="198119"/>
    <lineage>
        <taxon>Bacteria</taxon>
        <taxon>Bacillati</taxon>
        <taxon>Bacillota</taxon>
        <taxon>Bacilli</taxon>
        <taxon>Bacillales</taxon>
        <taxon>Paenibacillaceae</taxon>
        <taxon>Paenibacillus</taxon>
    </lineage>
</organism>
<feature type="region of interest" description="Disordered" evidence="1">
    <location>
        <begin position="146"/>
        <end position="171"/>
    </location>
</feature>
<evidence type="ECO:0000256" key="1">
    <source>
        <dbReference type="SAM" id="MobiDB-lite"/>
    </source>
</evidence>
<dbReference type="EMBL" id="CP054614">
    <property type="protein sequence ID" value="QKS56366.1"/>
    <property type="molecule type" value="Genomic_DNA"/>
</dbReference>
<dbReference type="Proteomes" id="UP000247790">
    <property type="component" value="Unassembled WGS sequence"/>
</dbReference>
<evidence type="ECO:0000313" key="6">
    <source>
        <dbReference type="Proteomes" id="UP000509327"/>
    </source>
</evidence>
<evidence type="ECO:0000256" key="2">
    <source>
        <dbReference type="SAM" id="Phobius"/>
    </source>
</evidence>